<organism evidence="1 2">
    <name type="scientific">Macrosiphum euphorbiae</name>
    <name type="common">potato aphid</name>
    <dbReference type="NCBI Taxonomy" id="13131"/>
    <lineage>
        <taxon>Eukaryota</taxon>
        <taxon>Metazoa</taxon>
        <taxon>Ecdysozoa</taxon>
        <taxon>Arthropoda</taxon>
        <taxon>Hexapoda</taxon>
        <taxon>Insecta</taxon>
        <taxon>Pterygota</taxon>
        <taxon>Neoptera</taxon>
        <taxon>Paraneoptera</taxon>
        <taxon>Hemiptera</taxon>
        <taxon>Sternorrhyncha</taxon>
        <taxon>Aphidomorpha</taxon>
        <taxon>Aphidoidea</taxon>
        <taxon>Aphididae</taxon>
        <taxon>Macrosiphini</taxon>
        <taxon>Macrosiphum</taxon>
    </lineage>
</organism>
<accession>A0AAV0XZ80</accession>
<gene>
    <name evidence="1" type="ORF">MEUPH1_LOCUS27652</name>
</gene>
<evidence type="ECO:0000313" key="2">
    <source>
        <dbReference type="Proteomes" id="UP001160148"/>
    </source>
</evidence>
<reference evidence="1 2" key="1">
    <citation type="submission" date="2023-01" db="EMBL/GenBank/DDBJ databases">
        <authorList>
            <person name="Whitehead M."/>
        </authorList>
    </citation>
    <scope>NUCLEOTIDE SEQUENCE [LARGE SCALE GENOMIC DNA]</scope>
</reference>
<comment type="caution">
    <text evidence="1">The sequence shown here is derived from an EMBL/GenBank/DDBJ whole genome shotgun (WGS) entry which is preliminary data.</text>
</comment>
<dbReference type="EMBL" id="CARXXK010001140">
    <property type="protein sequence ID" value="CAI6373984.1"/>
    <property type="molecule type" value="Genomic_DNA"/>
</dbReference>
<sequence length="80" mass="8906">MVKEVMGCTSFNYIFNKFRSGIVDSVPQSGFVSERVVKCGSIGVEHVDCNDLQEDFERVDCSRTLKPALSLTKSSKSVLR</sequence>
<evidence type="ECO:0000313" key="1">
    <source>
        <dbReference type="EMBL" id="CAI6373984.1"/>
    </source>
</evidence>
<proteinExistence type="predicted"/>
<keyword evidence="2" id="KW-1185">Reference proteome</keyword>
<name>A0AAV0XZ80_9HEMI</name>
<protein>
    <submittedName>
        <fullName evidence="1">Uncharacterized protein</fullName>
    </submittedName>
</protein>
<dbReference type="AlphaFoldDB" id="A0AAV0XZ80"/>
<dbReference type="Proteomes" id="UP001160148">
    <property type="component" value="Unassembled WGS sequence"/>
</dbReference>